<accession>A0A022PW96</accession>
<evidence type="ECO:0000313" key="1">
    <source>
        <dbReference type="EMBL" id="EYU19799.1"/>
    </source>
</evidence>
<reference evidence="1 2" key="1">
    <citation type="journal article" date="2013" name="Proc. Natl. Acad. Sci. U.S.A.">
        <title>Fine-scale variation in meiotic recombination in Mimulus inferred from population shotgun sequencing.</title>
        <authorList>
            <person name="Hellsten U."/>
            <person name="Wright K.M."/>
            <person name="Jenkins J."/>
            <person name="Shu S."/>
            <person name="Yuan Y."/>
            <person name="Wessler S.R."/>
            <person name="Schmutz J."/>
            <person name="Willis J.H."/>
            <person name="Rokhsar D.S."/>
        </authorList>
    </citation>
    <scope>NUCLEOTIDE SEQUENCE [LARGE SCALE GENOMIC DNA]</scope>
    <source>
        <strain evidence="2">cv. DUN x IM62</strain>
    </source>
</reference>
<dbReference type="AlphaFoldDB" id="A0A022PW96"/>
<dbReference type="EMBL" id="KI632289">
    <property type="protein sequence ID" value="EYU19799.1"/>
    <property type="molecule type" value="Genomic_DNA"/>
</dbReference>
<organism evidence="1 2">
    <name type="scientific">Erythranthe guttata</name>
    <name type="common">Yellow monkey flower</name>
    <name type="synonym">Mimulus guttatus</name>
    <dbReference type="NCBI Taxonomy" id="4155"/>
    <lineage>
        <taxon>Eukaryota</taxon>
        <taxon>Viridiplantae</taxon>
        <taxon>Streptophyta</taxon>
        <taxon>Embryophyta</taxon>
        <taxon>Tracheophyta</taxon>
        <taxon>Spermatophyta</taxon>
        <taxon>Magnoliopsida</taxon>
        <taxon>eudicotyledons</taxon>
        <taxon>Gunneridae</taxon>
        <taxon>Pentapetalae</taxon>
        <taxon>asterids</taxon>
        <taxon>lamiids</taxon>
        <taxon>Lamiales</taxon>
        <taxon>Phrymaceae</taxon>
        <taxon>Erythranthe</taxon>
    </lineage>
</organism>
<name>A0A022PW96_ERYGU</name>
<evidence type="ECO:0000313" key="2">
    <source>
        <dbReference type="Proteomes" id="UP000030748"/>
    </source>
</evidence>
<protein>
    <submittedName>
        <fullName evidence="1">Uncharacterized protein</fullName>
    </submittedName>
</protein>
<proteinExistence type="predicted"/>
<sequence>MVLSSYPSIPLKNAPFEQHLERYLGCVNRTRLAVHSIPRLAVLSIPRSVKHHCKSPANPSNFLRPFDFVGFQIRHYSTSAEQLVCLVWTEPNYLHFA</sequence>
<dbReference type="Proteomes" id="UP000030748">
    <property type="component" value="Unassembled WGS sequence"/>
</dbReference>
<gene>
    <name evidence="1" type="ORF">MIMGU_mgv1a017016mg</name>
</gene>
<keyword evidence="2" id="KW-1185">Reference proteome</keyword>